<dbReference type="InterPro" id="IPR016024">
    <property type="entry name" value="ARM-type_fold"/>
</dbReference>
<feature type="compositionally biased region" description="Basic and acidic residues" evidence="8">
    <location>
        <begin position="644"/>
        <end position="663"/>
    </location>
</feature>
<dbReference type="PANTHER" id="PTHR22781">
    <property type="entry name" value="DELTA ADAPTIN-RELATED"/>
    <property type="match status" value="1"/>
</dbReference>
<feature type="compositionally biased region" description="Basic residues" evidence="8">
    <location>
        <begin position="972"/>
        <end position="989"/>
    </location>
</feature>
<dbReference type="EMBL" id="JAPDFW010000093">
    <property type="protein sequence ID" value="KAJ5070620.1"/>
    <property type="molecule type" value="Genomic_DNA"/>
</dbReference>
<evidence type="ECO:0000256" key="7">
    <source>
        <dbReference type="ARBA" id="ARBA00023136"/>
    </source>
</evidence>
<evidence type="ECO:0000256" key="1">
    <source>
        <dbReference type="ARBA" id="ARBA00004308"/>
    </source>
</evidence>
<protein>
    <recommendedName>
        <fullName evidence="3">AP-3 complex subunit delta</fullName>
    </recommendedName>
</protein>
<dbReference type="GO" id="GO:0010008">
    <property type="term" value="C:endosome membrane"/>
    <property type="evidence" value="ECO:0007669"/>
    <property type="project" value="TreeGrafter"/>
</dbReference>
<dbReference type="PANTHER" id="PTHR22781:SF12">
    <property type="entry name" value="AP-3 COMPLEX SUBUNIT DELTA-1"/>
    <property type="match status" value="1"/>
</dbReference>
<dbReference type="InterPro" id="IPR058898">
    <property type="entry name" value="Mu_AP3"/>
</dbReference>
<dbReference type="InterPro" id="IPR011989">
    <property type="entry name" value="ARM-like"/>
</dbReference>
<dbReference type="Proteomes" id="UP001149090">
    <property type="component" value="Unassembled WGS sequence"/>
</dbReference>
<comment type="caution">
    <text evidence="10">The sequence shown here is derived from an EMBL/GenBank/DDBJ whole genome shotgun (WGS) entry which is preliminary data.</text>
</comment>
<comment type="similarity">
    <text evidence="2">Belongs to the adaptor complexes large subunit family.</text>
</comment>
<feature type="compositionally biased region" description="Basic residues" evidence="8">
    <location>
        <begin position="714"/>
        <end position="727"/>
    </location>
</feature>
<dbReference type="GO" id="GO:0006623">
    <property type="term" value="P:protein targeting to vacuole"/>
    <property type="evidence" value="ECO:0007669"/>
    <property type="project" value="TreeGrafter"/>
</dbReference>
<sequence>MVKSLQDIVRGIRNNKKSETQYISTILAEIKEELKSSKIDVKTAAIQKLLYLQLFGEKIEWASFYVVEVMSSSQFGQKRIGYAAAGQSFRSETEVIVLLTNLFKKDFSSQNFYDAALALNCFSCIGTVDLARNLVSDVVTMTTSSKPYIRKRAILTLYKIFVKYPDALRPVFPRLRERLDDEDISVQGAAINVVCELAKSNPKNFLALAPPLYRKLQGSCSNWMLIKIVKLMGLLTPTEPRLAKKLVEPMTTILSNVSSPSVIYETVNTVITGMHQYAAPVQLCVEKLRNFVESNDRNLKYLGLTGFTRLVQHHPKLISGNKDIVIICLEDQDIMIRLRALELLTSMATRRNLVDIIRKLLEHLENAEGTYGDDLINRILEIGHKQNYELIRDFEWFFNVLMKLTIRKGTTVGEKIASEIMNVMIRVKAIREYGVKCLLSLINDNRLISENANDSMIEVLYAAAWCLGEFSDFLSDTGAKTALESLLQNRITSLPSTIQAIFIQNAMKLYIRIAASNSDKMEETDKIILEKLPLFTQSVHLEVQERACGCLAVIKLIQKIRKEEADIASEFKKIFTEELNPVAPRAQRKVPIPQGLDLDAWINEPPKEESDHEDDYDEDDFFGEKKEKKEKKPKLSKKERRKLKKEEKERQKREREEREEQRRNNPFYLKTGKATLFGSTSQSESKEVEEIPIENVGVLGIDLGNLSIEPKKESKSRRSRHRRSKHRKAEESEDEKVEIKTVLEMPDGAEESEDSGEEKNSELAALGKIDLTKPQEFSEALPTIKTYQETEKERLEQRKKSRRNQENQKEIISINIIITITIITRNQKINQKTNQKINQKINQKEELMMKKIINTSIDPIITNISMMSIRIKTDSKKPTPKKSTSKNEPQLIDFDLIQSPVPQSRITKSPDQKTKKAPTKSQDPFDFLELLSTPKKSEQKAQPKEVIKSNDNLQNIIKSDSKSGLDSDSKSSRHHSKQDKKDHDHKHKKDKDDEKDKDRKHHHHHHHKSEKDSKDSKDSKDNFEIFLKERDLIAECIKVVDPKKPTTLQTKIKVTSKKKQISRLVLQVIKSEAVSLEKANEKNEIAGERDSDQMNLAFKFKETNINQKVEGILKYKFKGKKEKPNEVNFKIPIFATDFVVQTKISKEELGALLSGNSCTKTSSTTLSKVDSLSFSDIIQKIVKGTNAFVMESSDSVASLYSKTSLNLHAVMIVRLKKPQVTIDLRASDQKLADSIISRIKELF</sequence>
<organism evidence="10 11">
    <name type="scientific">Anaeramoeba ignava</name>
    <name type="common">Anaerobic marine amoeba</name>
    <dbReference type="NCBI Taxonomy" id="1746090"/>
    <lineage>
        <taxon>Eukaryota</taxon>
        <taxon>Metamonada</taxon>
        <taxon>Anaeramoebidae</taxon>
        <taxon>Anaeramoeba</taxon>
    </lineage>
</organism>
<dbReference type="SUPFAM" id="SSF48371">
    <property type="entry name" value="ARM repeat"/>
    <property type="match status" value="1"/>
</dbReference>
<feature type="compositionally biased region" description="Basic residues" evidence="8">
    <location>
        <begin position="998"/>
        <end position="1008"/>
    </location>
</feature>
<accession>A0A9Q0LEX3</accession>
<evidence type="ECO:0000256" key="6">
    <source>
        <dbReference type="ARBA" id="ARBA00022927"/>
    </source>
</evidence>
<dbReference type="FunFam" id="1.25.10.10:FF:000251">
    <property type="entry name" value="AP-3 complex subunit delta"/>
    <property type="match status" value="1"/>
</dbReference>
<dbReference type="SMART" id="SM01354">
    <property type="entry name" value="BLVR"/>
    <property type="match status" value="1"/>
</dbReference>
<feature type="compositionally biased region" description="Acidic residues" evidence="8">
    <location>
        <begin position="611"/>
        <end position="621"/>
    </location>
</feature>
<dbReference type="OMA" id="GIRNHKK"/>
<reference evidence="10" key="1">
    <citation type="submission" date="2022-10" db="EMBL/GenBank/DDBJ databases">
        <title>Novel sulphate-reducing endosymbionts in the free-living metamonad Anaeramoeba.</title>
        <authorList>
            <person name="Jerlstrom-Hultqvist J."/>
            <person name="Cepicka I."/>
            <person name="Gallot-Lavallee L."/>
            <person name="Salas-Leiva D."/>
            <person name="Curtis B.A."/>
            <person name="Zahonova K."/>
            <person name="Pipaliya S."/>
            <person name="Dacks J."/>
            <person name="Roger A.J."/>
        </authorList>
    </citation>
    <scope>NUCLEOTIDE SEQUENCE</scope>
    <source>
        <strain evidence="10">BMAN</strain>
    </source>
</reference>
<feature type="compositionally biased region" description="Basic residues" evidence="8">
    <location>
        <begin position="628"/>
        <end position="643"/>
    </location>
</feature>
<proteinExistence type="inferred from homology"/>
<feature type="domain" description="AP-3 complex subunit delta" evidence="9">
    <location>
        <begin position="645"/>
        <end position="772"/>
    </location>
</feature>
<keyword evidence="11" id="KW-1185">Reference proteome</keyword>
<dbReference type="OrthoDB" id="10264595at2759"/>
<dbReference type="InterPro" id="IPR017105">
    <property type="entry name" value="AP3_complex_dsu"/>
</dbReference>
<keyword evidence="4" id="KW-0813">Transport</keyword>
<evidence type="ECO:0000256" key="2">
    <source>
        <dbReference type="ARBA" id="ARBA00006613"/>
    </source>
</evidence>
<evidence type="ECO:0000256" key="8">
    <source>
        <dbReference type="SAM" id="MobiDB-lite"/>
    </source>
</evidence>
<evidence type="ECO:0000256" key="4">
    <source>
        <dbReference type="ARBA" id="ARBA00022448"/>
    </source>
</evidence>
<dbReference type="GO" id="GO:0030123">
    <property type="term" value="C:AP-3 adaptor complex"/>
    <property type="evidence" value="ECO:0007669"/>
    <property type="project" value="InterPro"/>
</dbReference>
<feature type="compositionally biased region" description="Basic and acidic residues" evidence="8">
    <location>
        <begin position="935"/>
        <end position="948"/>
    </location>
</feature>
<feature type="compositionally biased region" description="Basic and acidic residues" evidence="8">
    <location>
        <begin position="959"/>
        <end position="971"/>
    </location>
</feature>
<evidence type="ECO:0000256" key="3">
    <source>
        <dbReference type="ARBA" id="ARBA00015717"/>
    </source>
</evidence>
<keyword evidence="6" id="KW-0653">Protein transport</keyword>
<dbReference type="GO" id="GO:0006896">
    <property type="term" value="P:Golgi to vacuole transport"/>
    <property type="evidence" value="ECO:0007669"/>
    <property type="project" value="TreeGrafter"/>
</dbReference>
<feature type="region of interest" description="Disordered" evidence="8">
    <location>
        <begin position="596"/>
        <end position="689"/>
    </location>
</feature>
<keyword evidence="7" id="KW-0472">Membrane</keyword>
<comment type="subcellular location">
    <subcellularLocation>
        <location evidence="1">Endomembrane system</location>
    </subcellularLocation>
</comment>
<evidence type="ECO:0000259" key="9">
    <source>
        <dbReference type="SMART" id="SM01354"/>
    </source>
</evidence>
<dbReference type="Pfam" id="PF26171">
    <property type="entry name" value="Mu_AP3"/>
    <property type="match status" value="1"/>
</dbReference>
<dbReference type="Pfam" id="PF01602">
    <property type="entry name" value="Adaptin_N"/>
    <property type="match status" value="1"/>
</dbReference>
<evidence type="ECO:0000313" key="10">
    <source>
        <dbReference type="EMBL" id="KAJ5070620.1"/>
    </source>
</evidence>
<gene>
    <name evidence="10" type="ORF">M0811_10690</name>
</gene>
<dbReference type="GO" id="GO:0005794">
    <property type="term" value="C:Golgi apparatus"/>
    <property type="evidence" value="ECO:0007669"/>
    <property type="project" value="UniProtKB-SubCell"/>
</dbReference>
<dbReference type="Gene3D" id="1.25.10.10">
    <property type="entry name" value="Leucine-rich Repeat Variant"/>
    <property type="match status" value="1"/>
</dbReference>
<dbReference type="AlphaFoldDB" id="A0A9Q0LEX3"/>
<dbReference type="InterPro" id="IPR002553">
    <property type="entry name" value="Clathrin/coatomer_adapt-like_N"/>
</dbReference>
<name>A0A9Q0LEX3_ANAIG</name>
<evidence type="ECO:0000256" key="5">
    <source>
        <dbReference type="ARBA" id="ARBA00022737"/>
    </source>
</evidence>
<evidence type="ECO:0000313" key="11">
    <source>
        <dbReference type="Proteomes" id="UP001149090"/>
    </source>
</evidence>
<feature type="region of interest" description="Disordered" evidence="8">
    <location>
        <begin position="871"/>
        <end position="1019"/>
    </location>
</feature>
<dbReference type="InterPro" id="IPR010474">
    <property type="entry name" value="AP3D_dom_metazoa"/>
</dbReference>
<feature type="region of interest" description="Disordered" evidence="8">
    <location>
        <begin position="710"/>
        <end position="736"/>
    </location>
</feature>
<feature type="compositionally biased region" description="Basic and acidic residues" evidence="8">
    <location>
        <begin position="1009"/>
        <end position="1019"/>
    </location>
</feature>
<keyword evidence="5" id="KW-0677">Repeat</keyword>